<dbReference type="Proteomes" id="UP001432322">
    <property type="component" value="Unassembled WGS sequence"/>
</dbReference>
<feature type="binding site" evidence="2">
    <location>
        <begin position="62"/>
        <end position="64"/>
    </location>
    <ligand>
        <name>L-glutamate</name>
        <dbReference type="ChEBI" id="CHEBI:29985"/>
    </ligand>
</feature>
<dbReference type="InterPro" id="IPR000101">
    <property type="entry name" value="GGT_peptidase"/>
</dbReference>
<feature type="active site" description="Nucleophile" evidence="1">
    <location>
        <position position="44"/>
    </location>
</feature>
<feature type="binding site" evidence="2">
    <location>
        <begin position="113"/>
        <end position="114"/>
    </location>
    <ligand>
        <name>L-glutamate</name>
        <dbReference type="ChEBI" id="CHEBI:29985"/>
    </ligand>
</feature>
<evidence type="ECO:0000313" key="4">
    <source>
        <dbReference type="Proteomes" id="UP001432322"/>
    </source>
</evidence>
<dbReference type="Gene3D" id="3.60.20.40">
    <property type="match status" value="1"/>
</dbReference>
<dbReference type="FunFam" id="3.60.20.40:FF:000009">
    <property type="entry name" value="Predicted protein"/>
    <property type="match status" value="1"/>
</dbReference>
<keyword evidence="4" id="KW-1185">Reference proteome</keyword>
<dbReference type="SUPFAM" id="SSF56235">
    <property type="entry name" value="N-terminal nucleophile aminohydrolases (Ntn hydrolases)"/>
    <property type="match status" value="1"/>
</dbReference>
<feature type="binding site" evidence="2">
    <location>
        <position position="85"/>
    </location>
    <ligand>
        <name>L-glutamate</name>
        <dbReference type="ChEBI" id="CHEBI:29985"/>
    </ligand>
</feature>
<evidence type="ECO:0008006" key="5">
    <source>
        <dbReference type="Google" id="ProtNLM"/>
    </source>
</evidence>
<feature type="binding site" evidence="2">
    <location>
        <position position="137"/>
    </location>
    <ligand>
        <name>L-glutamate</name>
        <dbReference type="ChEBI" id="CHEBI:29985"/>
    </ligand>
</feature>
<dbReference type="GO" id="GO:0006751">
    <property type="term" value="P:glutathione catabolic process"/>
    <property type="evidence" value="ECO:0007669"/>
    <property type="project" value="InterPro"/>
</dbReference>
<dbReference type="Pfam" id="PF01019">
    <property type="entry name" value="G_glu_transpept"/>
    <property type="match status" value="1"/>
</dbReference>
<dbReference type="PRINTS" id="PR01210">
    <property type="entry name" value="GGTRANSPTASE"/>
</dbReference>
<organism evidence="3 4">
    <name type="scientific">Pristionchus fissidentatus</name>
    <dbReference type="NCBI Taxonomy" id="1538716"/>
    <lineage>
        <taxon>Eukaryota</taxon>
        <taxon>Metazoa</taxon>
        <taxon>Ecdysozoa</taxon>
        <taxon>Nematoda</taxon>
        <taxon>Chromadorea</taxon>
        <taxon>Rhabditida</taxon>
        <taxon>Rhabditina</taxon>
        <taxon>Diplogasteromorpha</taxon>
        <taxon>Diplogasteroidea</taxon>
        <taxon>Neodiplogasteridae</taxon>
        <taxon>Pristionchus</taxon>
    </lineage>
</organism>
<gene>
    <name evidence="3" type="ORF">PFISCL1PPCAC_86</name>
</gene>
<evidence type="ECO:0000256" key="1">
    <source>
        <dbReference type="PIRSR" id="PIRSR600101-1"/>
    </source>
</evidence>
<dbReference type="AlphaFoldDB" id="A0AAV5UR45"/>
<evidence type="ECO:0000256" key="2">
    <source>
        <dbReference type="PIRSR" id="PIRSR600101-2"/>
    </source>
</evidence>
<dbReference type="GO" id="GO:0036374">
    <property type="term" value="F:glutathione hydrolase activity"/>
    <property type="evidence" value="ECO:0007669"/>
    <property type="project" value="InterPro"/>
</dbReference>
<comment type="caution">
    <text evidence="3">The sequence shown here is derived from an EMBL/GenBank/DDBJ whole genome shotgun (WGS) entry which is preliminary data.</text>
</comment>
<dbReference type="PANTHER" id="PTHR11686:SF9">
    <property type="entry name" value="RE13973P"/>
    <property type="match status" value="1"/>
</dbReference>
<name>A0AAV5UR45_9BILA</name>
<dbReference type="InterPro" id="IPR029055">
    <property type="entry name" value="Ntn_hydrolases_N"/>
</dbReference>
<dbReference type="PANTHER" id="PTHR11686">
    <property type="entry name" value="GAMMA GLUTAMYL TRANSPEPTIDASE"/>
    <property type="match status" value="1"/>
</dbReference>
<evidence type="ECO:0000313" key="3">
    <source>
        <dbReference type="EMBL" id="GMT08789.1"/>
    </source>
</evidence>
<sequence length="236" mass="25987">MDEMIRNLTDPSTAKMIASKISDEGTLPIEQYAADGYMKEDHGTSHVSVIDEHGNAVAVTSTINLWLGSKVASSLGIVWNDQIDDFSVQGQKNAFGFPASSANLIEAFKTPMSSMSPTIIYDEKDNQVRVVIGTTGGSKIIQGVASVVIRSLLFGQSIKEAIDAPQIFHQMTTPYAQYENDFPEPMLMALRAKGHFLEKEINMHSTTHALFVNAEDNYIYANSDKRSKVHMHPDGF</sequence>
<reference evidence="3" key="1">
    <citation type="submission" date="2023-10" db="EMBL/GenBank/DDBJ databases">
        <title>Genome assembly of Pristionchus species.</title>
        <authorList>
            <person name="Yoshida K."/>
            <person name="Sommer R.J."/>
        </authorList>
    </citation>
    <scope>NUCLEOTIDE SEQUENCE</scope>
    <source>
        <strain evidence="3">RS5133</strain>
    </source>
</reference>
<accession>A0AAV5UR45</accession>
<protein>
    <recommendedName>
        <fullName evidence="5">Gamma-glutamyltranspeptidase</fullName>
    </recommendedName>
</protein>
<dbReference type="GO" id="GO:0005886">
    <property type="term" value="C:plasma membrane"/>
    <property type="evidence" value="ECO:0007669"/>
    <property type="project" value="TreeGrafter"/>
</dbReference>
<proteinExistence type="predicted"/>
<dbReference type="InterPro" id="IPR043137">
    <property type="entry name" value="GGT_ssub_C"/>
</dbReference>
<dbReference type="EMBL" id="BTSY01000001">
    <property type="protein sequence ID" value="GMT08789.1"/>
    <property type="molecule type" value="Genomic_DNA"/>
</dbReference>